<name>A0ACA9Y8L5_9ASCO</name>
<evidence type="ECO:0000313" key="2">
    <source>
        <dbReference type="Proteomes" id="UP001152531"/>
    </source>
</evidence>
<gene>
    <name evidence="1" type="ORF">CLIB1444_05S02366</name>
</gene>
<reference evidence="1" key="1">
    <citation type="submission" date="2022-06" db="EMBL/GenBank/DDBJ databases">
        <authorList>
            <person name="Legras J.-L."/>
            <person name="Devillers H."/>
            <person name="Grondin C."/>
        </authorList>
    </citation>
    <scope>NUCLEOTIDE SEQUENCE</scope>
    <source>
        <strain evidence="1">CLIB 1444</strain>
    </source>
</reference>
<organism evidence="1 2">
    <name type="scientific">[Candida] jaroonii</name>
    <dbReference type="NCBI Taxonomy" id="467808"/>
    <lineage>
        <taxon>Eukaryota</taxon>
        <taxon>Fungi</taxon>
        <taxon>Dikarya</taxon>
        <taxon>Ascomycota</taxon>
        <taxon>Saccharomycotina</taxon>
        <taxon>Pichiomycetes</taxon>
        <taxon>Debaryomycetaceae</taxon>
        <taxon>Yamadazyma</taxon>
    </lineage>
</organism>
<evidence type="ECO:0000313" key="1">
    <source>
        <dbReference type="EMBL" id="CAH6721045.1"/>
    </source>
</evidence>
<accession>A0ACA9Y8L5</accession>
<proteinExistence type="predicted"/>
<dbReference type="Proteomes" id="UP001152531">
    <property type="component" value="Unassembled WGS sequence"/>
</dbReference>
<dbReference type="EMBL" id="CALSDN010000005">
    <property type="protein sequence ID" value="CAH6721045.1"/>
    <property type="molecule type" value="Genomic_DNA"/>
</dbReference>
<comment type="caution">
    <text evidence="1">The sequence shown here is derived from an EMBL/GenBank/DDBJ whole genome shotgun (WGS) entry which is preliminary data.</text>
</comment>
<sequence length="1650" mass="189405">MELSTKDKRYLQSVDRALQTFDTLNEWADYIAFLSRLQKALSLDPHSKTTWIPNDLEISNKLSLCLTPNLPNGVHQKALSLYELIFGCLTTDVFNKNLKVWLPGLLPVLSFGSIQVKSQIIKIFNTLIQDTSVSNLKLITKPLILSFLSGLDDENSESFNDIFKLLDLLKNKLSNDHHFWQNFFLAIISNPERRLGALYWCNKRLPVFVTIKTDNGLQFSEEAQSCLSPSPGLLIRSFASAINTETVFNSANDIIIIRGFFDLMLSHLPLNSGVLASYPKDKSLLMDACLKVLLKKDMSLNRRLWNWLLGPDPETHDGNLRAEYFKEHGLDTLKQVLLELIDKDVEHQINGFKMALSLIIDKWEISHLLVPHILKPILTKCFETYQKNGPRSSELLASCQNFFNGVESSYIWSSLISYLIQNEDLKILEFVLTNFDFNDEEMKLIHVPLALLISLISLMDSEVNDNWINITSVLTDLISPKAFEDTTSEPSAVDISQTVGEDAIVSKIKEFYKDPEEPPFTKSQLNNLIYNSFKKVLIKNLGDPKVSGKLCDLFTTFIYMLPLQILEDEEILDIVLKYPLTTKESNEVEQYNNLVISFSLSKLFNIYKTIKVSDKMKIIKIITTNMFPALIYSNPKFYQVEAVKCFFELSSTYPHYMEAAISGLILNASHNDRLRAITSLWSHSSSNESDLILMRPLQLILDDLFGEGFNSIGVTNFIKNILVSGHSNRLLKMITNPLLDFEFMQLEVEEIDIHDELSKFAYHLKTIINVINSNNKALKETFNNEFAVMDNSAKLKIIRANEWDISTYKSLIFYTIEKFLSLKISEDLLSNDSALQDYYSCIDNCLELFNTLITGNEQDFNDKFHGLIDNCSYFISFDKVPYQIELIQTKYLKSIFHLLKLSEDSRINLNLLHIEDESREPLLVKFIIHGIEKSHTSVLLEEWMKLLTRSLYLFNESVFSVLSTLNTSIISKIDSYFHEIKDPKLLYNHDIELSINALISGIEDLLSISHSYLLTSKIRNKSDMKNGNNDSFLGNVIQGVFSIESPAVRTTEQNKLYAILLAFQEATSIGFKLWEWSDSKKSLDESDSTNHLANKLKFRSKKLLESLMDLERQEIIENLIAIDESKVFSTSIKLLNVLDGGRSQITLPHIFNSIVTRCYPNILDDNKKSHLNVNISERELSRFLIYYFQSIDNDTITDIWNFTMQFFKDVLSHFAHFKPLVSYFLKIITMISCKLSNKPDNKKSNKELSDLFVKILTASVSGKRILFSSNGEEEKEEKLSEDEEKSTTPAPSGVNEELIDTIIDITPSIEDVLQDQDRISSFVNLIIFNLISVQIKNKKINDIPIRILNLIINLGQLNANKSWKVLVQDLFNDGNFFNNFPPSRFEIWSKILSIWISIDQDKFSELISKVSIQSSSGTLFSWNEKSEVEIKIYSVKRLSMLILSSPKDYFLSHLEDIFNKIENSLNNSCPLSFKSEITILFRILILKFSEMHLLPYWSFINQQLISIFNHLISKNIKELSIMTPDELNLVLKGSKLLDQLLILQNDEFNLNEWLFVKHNADVNNVDETVVALIDKISSSYDLTVFKESPVNLSTNDDKLIPLLKDIKTITSISQLRTFFESLSYLNYERVYSLKPVDFDICQSDIINDLI</sequence>
<protein>
    <submittedName>
        <fullName evidence="1">Protein dopey</fullName>
    </submittedName>
</protein>
<keyword evidence="2" id="KW-1185">Reference proteome</keyword>